<accession>A0A432ZJY0</accession>
<comment type="caution">
    <text evidence="2">The sequence shown here is derived from an EMBL/GenBank/DDBJ whole genome shotgun (WGS) entry which is preliminary data.</text>
</comment>
<dbReference type="SUPFAM" id="SSF47413">
    <property type="entry name" value="lambda repressor-like DNA-binding domains"/>
    <property type="match status" value="1"/>
</dbReference>
<dbReference type="AlphaFoldDB" id="A0A432ZJY0"/>
<dbReference type="CDD" id="cd00093">
    <property type="entry name" value="HTH_XRE"/>
    <property type="match status" value="1"/>
</dbReference>
<dbReference type="EMBL" id="PIQG01000002">
    <property type="protein sequence ID" value="RUO78223.1"/>
    <property type="molecule type" value="Genomic_DNA"/>
</dbReference>
<evidence type="ECO:0000313" key="2">
    <source>
        <dbReference type="EMBL" id="RUO78223.1"/>
    </source>
</evidence>
<evidence type="ECO:0000313" key="3">
    <source>
        <dbReference type="Proteomes" id="UP000288279"/>
    </source>
</evidence>
<gene>
    <name evidence="2" type="ORF">CWI83_04085</name>
</gene>
<dbReference type="InterPro" id="IPR010982">
    <property type="entry name" value="Lambda_DNA-bd_dom_sf"/>
</dbReference>
<sequence length="94" mass="10294">MDNQKIKKELAKKGFDYSMIAQVLGKSPSLVSKVANRKARSKAVAEALAKALGCSLDEVFPDVESYHQQGSSSQTKKQKQRELVALLKGQAKDD</sequence>
<name>A0A432ZJY0_9GAMM</name>
<protein>
    <recommendedName>
        <fullName evidence="1">HTH cro/C1-type domain-containing protein</fullName>
    </recommendedName>
</protein>
<organism evidence="2 3">
    <name type="scientific">Pseudidiomarina taiwanensis</name>
    <dbReference type="NCBI Taxonomy" id="337250"/>
    <lineage>
        <taxon>Bacteria</taxon>
        <taxon>Pseudomonadati</taxon>
        <taxon>Pseudomonadota</taxon>
        <taxon>Gammaproteobacteria</taxon>
        <taxon>Alteromonadales</taxon>
        <taxon>Idiomarinaceae</taxon>
        <taxon>Pseudidiomarina</taxon>
    </lineage>
</organism>
<dbReference type="Pfam" id="PF01381">
    <property type="entry name" value="HTH_3"/>
    <property type="match status" value="1"/>
</dbReference>
<proteinExistence type="predicted"/>
<dbReference type="PROSITE" id="PS50943">
    <property type="entry name" value="HTH_CROC1"/>
    <property type="match status" value="1"/>
</dbReference>
<dbReference type="Gene3D" id="1.10.260.40">
    <property type="entry name" value="lambda repressor-like DNA-binding domains"/>
    <property type="match status" value="1"/>
</dbReference>
<keyword evidence="3" id="KW-1185">Reference proteome</keyword>
<dbReference type="RefSeq" id="WP_126826131.1">
    <property type="nucleotide sequence ID" value="NZ_PIQG01000002.1"/>
</dbReference>
<dbReference type="GO" id="GO:0003677">
    <property type="term" value="F:DNA binding"/>
    <property type="evidence" value="ECO:0007669"/>
    <property type="project" value="InterPro"/>
</dbReference>
<reference evidence="2 3" key="1">
    <citation type="journal article" date="2011" name="Front. Microbiol.">
        <title>Genomic signatures of strain selection and enhancement in Bacillus atrophaeus var. globigii, a historical biowarfare simulant.</title>
        <authorList>
            <person name="Gibbons H.S."/>
            <person name="Broomall S.M."/>
            <person name="McNew L.A."/>
            <person name="Daligault H."/>
            <person name="Chapman C."/>
            <person name="Bruce D."/>
            <person name="Karavis M."/>
            <person name="Krepps M."/>
            <person name="McGregor P.A."/>
            <person name="Hong C."/>
            <person name="Park K.H."/>
            <person name="Akmal A."/>
            <person name="Feldman A."/>
            <person name="Lin J.S."/>
            <person name="Chang W.E."/>
            <person name="Higgs B.W."/>
            <person name="Demirev P."/>
            <person name="Lindquist J."/>
            <person name="Liem A."/>
            <person name="Fochler E."/>
            <person name="Read T.D."/>
            <person name="Tapia R."/>
            <person name="Johnson S."/>
            <person name="Bishop-Lilly K.A."/>
            <person name="Detter C."/>
            <person name="Han C."/>
            <person name="Sozhamannan S."/>
            <person name="Rosenzweig C.N."/>
            <person name="Skowronski E.W."/>
        </authorList>
    </citation>
    <scope>NUCLEOTIDE SEQUENCE [LARGE SCALE GENOMIC DNA]</scope>
    <source>
        <strain evidence="2 3">PIT1</strain>
    </source>
</reference>
<evidence type="ECO:0000259" key="1">
    <source>
        <dbReference type="PROSITE" id="PS50943"/>
    </source>
</evidence>
<feature type="domain" description="HTH cro/C1-type" evidence="1">
    <location>
        <begin position="6"/>
        <end position="59"/>
    </location>
</feature>
<dbReference type="Proteomes" id="UP000288279">
    <property type="component" value="Unassembled WGS sequence"/>
</dbReference>
<dbReference type="SMART" id="SM00530">
    <property type="entry name" value="HTH_XRE"/>
    <property type="match status" value="1"/>
</dbReference>
<dbReference type="OrthoDB" id="5683648at2"/>
<dbReference type="InterPro" id="IPR001387">
    <property type="entry name" value="Cro/C1-type_HTH"/>
</dbReference>